<dbReference type="EMBL" id="VWZQ01011376">
    <property type="protein sequence ID" value="NXH34733.1"/>
    <property type="molecule type" value="Genomic_DNA"/>
</dbReference>
<dbReference type="Proteomes" id="UP000534930">
    <property type="component" value="Unassembled WGS sequence"/>
</dbReference>
<evidence type="ECO:0000256" key="6">
    <source>
        <dbReference type="SAM" id="MobiDB-lite"/>
    </source>
</evidence>
<dbReference type="PANTHER" id="PTHR45971">
    <property type="entry name" value="PHOX (PX) DOMAIN-CONTAINING PROTEIN"/>
    <property type="match status" value="1"/>
</dbReference>
<keyword evidence="9" id="KW-1185">Reference proteome</keyword>
<sequence length="945" mass="105310">HWKLLGNLKTTVEGLVSISNPNVWSKYGGLERLCRDMHSILYHGLIHDKVCCRQKDYWQFVKDIRWLSPGSAHHLEKFISLQESGQRDPEGPGDQAIAQLWLQHSLQCHCLSAQLRPLLGNRQYIRKFYTDTAFLLSDAHVTAMLQCLEAVEQNNPRLLAQIDTSMLTRKSGNPSPVTKSQSLTALPASPCVPAATCTQQRCFGSFSSLQHPASSGLADRRPVSSCGSSNSSQPQERCPSTRSSSFSEGRSPLEQPSSVTRFHVPSPKDPFSPASEMSSSTTSQSEDTWTGSQDDAQSDVNDGPEYLAIGNLGRRGRACSSASTSSTKSSSSKLFSSSSSQKLDSVSSLGEQGASGGGSRGLSLLRRSSFSEGQSSAPQGILKKSHVRSHSDTNVTSGKLHESHGDPSGGRGPVSASTQSSELSTPSSLYMEYDSGQYLSSGEGMFRRPSEGQSLISYLSEQDFGSCADLEKENAHFSISESLIAAIELMKCNMMSRQLEEEEEDSDKEIQELKQKIRIRRQQIRTRHLFPTCQEMGSDSLVATDSGSQFSSHGSMRLSDSGSVEDVEEYEIRDADIKRNPDSSRKSFLSSDSISHSFLNSNSAEAVAMGLLKQFEGMQLPAASELEWLVPEHDAPQKLLPIPDSLPISPDDGEHADIYKLRIRVRGNLEWAPPRPQIIFNVHPAPARKVAVAKQNYRCAGCGIRTDPDYIKRLRYCEYLGKYFCQCCHENAQTIIPSRILRKWDFSKYYVSNFSKDLLSKIWSDPLFNVQAINPALYQKVKALNQVRLLRIQLFHMKNMFKTCRLAKDLLDSFDTVPGHLTEDLHLYSLSDFSAIKKGDLMPRLTELLKAGSLHIDKCMLCQAKGFICEFCQNEDDIIFPFELNKCRTCEECKACYHKSCFKCTRCPRCERLQARRELMAKQSMESYISDYEEELEQPEAVAAT</sequence>
<dbReference type="InterPro" id="IPR048569">
    <property type="entry name" value="RUBC_PIKBD"/>
</dbReference>
<dbReference type="PANTHER" id="PTHR45971:SF3">
    <property type="entry name" value="RUN DOMAIN BECLIN-1-INTERACTING AND CYSTEINE-RICH DOMAIN-CONTAINING PROTEIN"/>
    <property type="match status" value="1"/>
</dbReference>
<dbReference type="InterPro" id="IPR037213">
    <property type="entry name" value="Run_dom_sf"/>
</dbReference>
<evidence type="ECO:0000256" key="4">
    <source>
        <dbReference type="ARBA" id="ARBA00023006"/>
    </source>
</evidence>
<name>A0A7K9J8Y3_9CORV</name>
<feature type="compositionally biased region" description="Low complexity" evidence="6">
    <location>
        <begin position="240"/>
        <end position="250"/>
    </location>
</feature>
<dbReference type="GO" id="GO:1901097">
    <property type="term" value="P:negative regulation of autophagosome maturation"/>
    <property type="evidence" value="ECO:0007669"/>
    <property type="project" value="TreeGrafter"/>
</dbReference>
<proteinExistence type="predicted"/>
<evidence type="ECO:0000256" key="3">
    <source>
        <dbReference type="ARBA" id="ARBA00022753"/>
    </source>
</evidence>
<dbReference type="Pfam" id="PF21054">
    <property type="entry name" value="RUBC_PIKBD"/>
    <property type="match status" value="1"/>
</dbReference>
<protein>
    <submittedName>
        <fullName evidence="8">RUBIC protein</fullName>
    </submittedName>
</protein>
<evidence type="ECO:0000256" key="5">
    <source>
        <dbReference type="SAM" id="Coils"/>
    </source>
</evidence>
<dbReference type="AlphaFoldDB" id="A0A7K9J8Y3"/>
<keyword evidence="3" id="KW-0967">Endosome</keyword>
<evidence type="ECO:0000259" key="7">
    <source>
        <dbReference type="PROSITE" id="PS50826"/>
    </source>
</evidence>
<feature type="compositionally biased region" description="Low complexity" evidence="6">
    <location>
        <begin position="361"/>
        <end position="373"/>
    </location>
</feature>
<keyword evidence="5" id="KW-0175">Coiled coil</keyword>
<evidence type="ECO:0000313" key="9">
    <source>
        <dbReference type="Proteomes" id="UP000534930"/>
    </source>
</evidence>
<keyword evidence="2" id="KW-0597">Phosphoprotein</keyword>
<dbReference type="Pfam" id="PF02759">
    <property type="entry name" value="RUN"/>
    <property type="match status" value="1"/>
</dbReference>
<feature type="domain" description="RUN" evidence="7">
    <location>
        <begin position="24"/>
        <end position="165"/>
    </location>
</feature>
<feature type="compositionally biased region" description="Low complexity" evidence="6">
    <location>
        <begin position="415"/>
        <end position="427"/>
    </location>
</feature>
<dbReference type="InterPro" id="IPR052428">
    <property type="entry name" value="Autophagy_HostDef_Reg"/>
</dbReference>
<dbReference type="GO" id="GO:1901981">
    <property type="term" value="F:phosphatidylinositol phosphate binding"/>
    <property type="evidence" value="ECO:0007669"/>
    <property type="project" value="TreeGrafter"/>
</dbReference>
<dbReference type="GO" id="GO:0045806">
    <property type="term" value="P:negative regulation of endocytosis"/>
    <property type="evidence" value="ECO:0007669"/>
    <property type="project" value="TreeGrafter"/>
</dbReference>
<dbReference type="InterPro" id="IPR025258">
    <property type="entry name" value="RH_dom"/>
</dbReference>
<accession>A0A7K9J8Y3</accession>
<dbReference type="GO" id="GO:0005770">
    <property type="term" value="C:late endosome"/>
    <property type="evidence" value="ECO:0007669"/>
    <property type="project" value="UniProtKB-SubCell"/>
</dbReference>
<feature type="region of interest" description="Disordered" evidence="6">
    <location>
        <begin position="213"/>
        <end position="427"/>
    </location>
</feature>
<dbReference type="PROSITE" id="PS50826">
    <property type="entry name" value="RUN"/>
    <property type="match status" value="1"/>
</dbReference>
<dbReference type="Pfam" id="PF13901">
    <property type="entry name" value="RH_dom"/>
    <property type="match status" value="1"/>
</dbReference>
<comment type="subcellular location">
    <subcellularLocation>
        <location evidence="1">Late endosome</location>
    </subcellularLocation>
</comment>
<feature type="compositionally biased region" description="Polar residues" evidence="6">
    <location>
        <begin position="291"/>
        <end position="300"/>
    </location>
</feature>
<feature type="non-terminal residue" evidence="8">
    <location>
        <position position="945"/>
    </location>
</feature>
<dbReference type="GO" id="GO:0005769">
    <property type="term" value="C:early endosome"/>
    <property type="evidence" value="ECO:0007669"/>
    <property type="project" value="TreeGrafter"/>
</dbReference>
<keyword evidence="4" id="KW-0072">Autophagy</keyword>
<dbReference type="CDD" id="cd17686">
    <property type="entry name" value="RUN_RUBCN"/>
    <property type="match status" value="1"/>
</dbReference>
<reference evidence="8 9" key="1">
    <citation type="submission" date="2019-09" db="EMBL/GenBank/DDBJ databases">
        <title>Bird 10,000 Genomes (B10K) Project - Family phase.</title>
        <authorList>
            <person name="Zhang G."/>
        </authorList>
    </citation>
    <scope>NUCLEOTIDE SEQUENCE [LARGE SCALE GENOMIC DNA]</scope>
    <source>
        <strain evidence="8">B10K-DU-001-33</strain>
        <tissue evidence="8">Muscle</tissue>
    </source>
</reference>
<feature type="coiled-coil region" evidence="5">
    <location>
        <begin position="492"/>
        <end position="519"/>
    </location>
</feature>
<evidence type="ECO:0000256" key="1">
    <source>
        <dbReference type="ARBA" id="ARBA00004603"/>
    </source>
</evidence>
<evidence type="ECO:0000256" key="2">
    <source>
        <dbReference type="ARBA" id="ARBA00022553"/>
    </source>
</evidence>
<dbReference type="SMART" id="SM01175">
    <property type="entry name" value="DUF4206"/>
    <property type="match status" value="1"/>
</dbReference>
<feature type="compositionally biased region" description="Low complexity" evidence="6">
    <location>
        <begin position="320"/>
        <end position="352"/>
    </location>
</feature>
<feature type="region of interest" description="Disordered" evidence="6">
    <location>
        <begin position="541"/>
        <end position="565"/>
    </location>
</feature>
<organism evidence="8 9">
    <name type="scientific">Myiagra hebetior</name>
    <dbReference type="NCBI Taxonomy" id="381031"/>
    <lineage>
        <taxon>Eukaryota</taxon>
        <taxon>Metazoa</taxon>
        <taxon>Chordata</taxon>
        <taxon>Craniata</taxon>
        <taxon>Vertebrata</taxon>
        <taxon>Euteleostomi</taxon>
        <taxon>Archelosauria</taxon>
        <taxon>Archosauria</taxon>
        <taxon>Dinosauria</taxon>
        <taxon>Saurischia</taxon>
        <taxon>Theropoda</taxon>
        <taxon>Coelurosauria</taxon>
        <taxon>Aves</taxon>
        <taxon>Neognathae</taxon>
        <taxon>Neoaves</taxon>
        <taxon>Telluraves</taxon>
        <taxon>Australaves</taxon>
        <taxon>Passeriformes</taxon>
        <taxon>Corvoidea</taxon>
        <taxon>Monarchidae</taxon>
        <taxon>Myiagra</taxon>
    </lineage>
</organism>
<feature type="non-terminal residue" evidence="8">
    <location>
        <position position="1"/>
    </location>
</feature>
<dbReference type="InterPro" id="IPR004012">
    <property type="entry name" value="Run_dom"/>
</dbReference>
<dbReference type="Gene3D" id="1.20.58.900">
    <property type="match status" value="1"/>
</dbReference>
<dbReference type="GO" id="GO:0006914">
    <property type="term" value="P:autophagy"/>
    <property type="evidence" value="ECO:0007669"/>
    <property type="project" value="UniProtKB-KW"/>
</dbReference>
<gene>
    <name evidence="8" type="primary">Rubcn</name>
    <name evidence="8" type="ORF">MYIHEB_R05130</name>
</gene>
<comment type="caution">
    <text evidence="8">The sequence shown here is derived from an EMBL/GenBank/DDBJ whole genome shotgun (WGS) entry which is preliminary data.</text>
</comment>
<evidence type="ECO:0000313" key="8">
    <source>
        <dbReference type="EMBL" id="NXH34733.1"/>
    </source>
</evidence>
<dbReference type="SUPFAM" id="SSF140741">
    <property type="entry name" value="RUN domain-like"/>
    <property type="match status" value="1"/>
</dbReference>
<feature type="compositionally biased region" description="Polar residues" evidence="6">
    <location>
        <begin position="541"/>
        <end position="562"/>
    </location>
</feature>
<feature type="compositionally biased region" description="Low complexity" evidence="6">
    <location>
        <begin position="272"/>
        <end position="290"/>
    </location>
</feature>
<dbReference type="SMART" id="SM00593">
    <property type="entry name" value="RUN"/>
    <property type="match status" value="1"/>
</dbReference>